<dbReference type="AlphaFoldDB" id="A0AAV6VHF3"/>
<keyword evidence="2" id="KW-0732">Signal</keyword>
<feature type="chain" id="PRO_5043944450" description="Transmembrane protein" evidence="2">
    <location>
        <begin position="19"/>
        <end position="174"/>
    </location>
</feature>
<proteinExistence type="predicted"/>
<evidence type="ECO:0000256" key="1">
    <source>
        <dbReference type="SAM" id="MobiDB-lite"/>
    </source>
</evidence>
<keyword evidence="4" id="KW-1185">Reference proteome</keyword>
<comment type="caution">
    <text evidence="3">The sequence shown here is derived from an EMBL/GenBank/DDBJ whole genome shotgun (WGS) entry which is preliminary data.</text>
</comment>
<feature type="signal peptide" evidence="2">
    <location>
        <begin position="1"/>
        <end position="18"/>
    </location>
</feature>
<sequence>MTTIGSLIFLILVAITVASNDEKKPEDLAEANSETHSSHREVRGYADYDSWKPSASSTPDVILIKQKDPDDHHHHHDGHHSSISSVFKDNLPLFAVLAPLAAAAVLFPLKAYFGASYVLFPPATPAPAPASKKRVGKEENDVVETQTMAGQVLQMIEKLDKLYSENAVKQKKRK</sequence>
<evidence type="ECO:0000256" key="2">
    <source>
        <dbReference type="SAM" id="SignalP"/>
    </source>
</evidence>
<accession>A0AAV6VHF3</accession>
<feature type="compositionally biased region" description="Basic and acidic residues" evidence="1">
    <location>
        <begin position="36"/>
        <end position="50"/>
    </location>
</feature>
<dbReference type="Proteomes" id="UP000827092">
    <property type="component" value="Unassembled WGS sequence"/>
</dbReference>
<name>A0AAV6VHF3_9ARAC</name>
<evidence type="ECO:0008006" key="5">
    <source>
        <dbReference type="Google" id="ProtNLM"/>
    </source>
</evidence>
<protein>
    <recommendedName>
        <fullName evidence="5">Transmembrane protein</fullName>
    </recommendedName>
</protein>
<dbReference type="EMBL" id="JAFNEN010000074">
    <property type="protein sequence ID" value="KAG8196215.1"/>
    <property type="molecule type" value="Genomic_DNA"/>
</dbReference>
<evidence type="ECO:0000313" key="3">
    <source>
        <dbReference type="EMBL" id="KAG8196215.1"/>
    </source>
</evidence>
<evidence type="ECO:0000313" key="4">
    <source>
        <dbReference type="Proteomes" id="UP000827092"/>
    </source>
</evidence>
<reference evidence="3 4" key="1">
    <citation type="journal article" date="2022" name="Nat. Ecol. Evol.">
        <title>A masculinizing supergene underlies an exaggerated male reproductive morph in a spider.</title>
        <authorList>
            <person name="Hendrickx F."/>
            <person name="De Corte Z."/>
            <person name="Sonet G."/>
            <person name="Van Belleghem S.M."/>
            <person name="Kostlbacher S."/>
            <person name="Vangestel C."/>
        </authorList>
    </citation>
    <scope>NUCLEOTIDE SEQUENCE [LARGE SCALE GENOMIC DNA]</scope>
    <source>
        <strain evidence="3">W744_W776</strain>
    </source>
</reference>
<feature type="region of interest" description="Disordered" evidence="1">
    <location>
        <begin position="23"/>
        <end position="56"/>
    </location>
</feature>
<organism evidence="3 4">
    <name type="scientific">Oedothorax gibbosus</name>
    <dbReference type="NCBI Taxonomy" id="931172"/>
    <lineage>
        <taxon>Eukaryota</taxon>
        <taxon>Metazoa</taxon>
        <taxon>Ecdysozoa</taxon>
        <taxon>Arthropoda</taxon>
        <taxon>Chelicerata</taxon>
        <taxon>Arachnida</taxon>
        <taxon>Araneae</taxon>
        <taxon>Araneomorphae</taxon>
        <taxon>Entelegynae</taxon>
        <taxon>Araneoidea</taxon>
        <taxon>Linyphiidae</taxon>
        <taxon>Erigoninae</taxon>
        <taxon>Oedothorax</taxon>
    </lineage>
</organism>
<gene>
    <name evidence="3" type="ORF">JTE90_007940</name>
</gene>